<keyword evidence="14 18" id="KW-0520">NAD</keyword>
<dbReference type="InterPro" id="IPR016037">
    <property type="entry name" value="DHQ_synth_AroB"/>
</dbReference>
<dbReference type="EC" id="4.2.3.4" evidence="7 18"/>
<evidence type="ECO:0000256" key="5">
    <source>
        <dbReference type="ARBA" id="ARBA00004661"/>
    </source>
</evidence>
<dbReference type="InterPro" id="IPR030963">
    <property type="entry name" value="DHQ_synth_fam"/>
</dbReference>
<comment type="similarity">
    <text evidence="6 18">Belongs to the sugar phosphate cyclases superfamily. Dehydroquinate synthase family.</text>
</comment>
<feature type="binding site" evidence="18">
    <location>
        <position position="247"/>
    </location>
    <ligand>
        <name>Zn(2+)</name>
        <dbReference type="ChEBI" id="CHEBI:29105"/>
    </ligand>
</feature>
<gene>
    <name evidence="18 21" type="primary">aroB</name>
    <name evidence="21" type="ORF">ACFO6Q_00240</name>
</gene>
<accession>A0ABV9QN52</accession>
<keyword evidence="13 18" id="KW-0862">Zinc</keyword>
<evidence type="ECO:0000256" key="3">
    <source>
        <dbReference type="ARBA" id="ARBA00003485"/>
    </source>
</evidence>
<comment type="catalytic activity">
    <reaction evidence="1 18">
        <text>7-phospho-2-dehydro-3-deoxy-D-arabino-heptonate = 3-dehydroquinate + phosphate</text>
        <dbReference type="Rhea" id="RHEA:21968"/>
        <dbReference type="ChEBI" id="CHEBI:32364"/>
        <dbReference type="ChEBI" id="CHEBI:43474"/>
        <dbReference type="ChEBI" id="CHEBI:58394"/>
        <dbReference type="EC" id="4.2.3.4"/>
    </reaction>
</comment>
<feature type="binding site" evidence="18">
    <location>
        <begin position="169"/>
        <end position="172"/>
    </location>
    <ligand>
        <name>NAD(+)</name>
        <dbReference type="ChEBI" id="CHEBI:57540"/>
    </ligand>
</feature>
<dbReference type="GO" id="GO:0003856">
    <property type="term" value="F:3-dehydroquinate synthase activity"/>
    <property type="evidence" value="ECO:0007669"/>
    <property type="project" value="UniProtKB-EC"/>
</dbReference>
<dbReference type="InterPro" id="IPR056179">
    <property type="entry name" value="DHQS_C"/>
</dbReference>
<proteinExistence type="inferred from homology"/>
<feature type="binding site" evidence="18">
    <location>
        <begin position="105"/>
        <end position="109"/>
    </location>
    <ligand>
        <name>NAD(+)</name>
        <dbReference type="ChEBI" id="CHEBI:57540"/>
    </ligand>
</feature>
<evidence type="ECO:0000259" key="19">
    <source>
        <dbReference type="Pfam" id="PF01761"/>
    </source>
</evidence>
<comment type="cofactor">
    <cofactor evidence="18">
        <name>Co(2+)</name>
        <dbReference type="ChEBI" id="CHEBI:48828"/>
    </cofactor>
    <cofactor evidence="18">
        <name>Zn(2+)</name>
        <dbReference type="ChEBI" id="CHEBI:29105"/>
    </cofactor>
    <text evidence="18">Binds 1 divalent metal cation per subunit. Can use either Co(2+) or Zn(2+).</text>
</comment>
<evidence type="ECO:0000256" key="15">
    <source>
        <dbReference type="ARBA" id="ARBA00023141"/>
    </source>
</evidence>
<evidence type="ECO:0000256" key="10">
    <source>
        <dbReference type="ARBA" id="ARBA00022605"/>
    </source>
</evidence>
<dbReference type="Pfam" id="PF01761">
    <property type="entry name" value="DHQ_synthase"/>
    <property type="match status" value="1"/>
</dbReference>
<keyword evidence="15 18" id="KW-0057">Aromatic amino acid biosynthesis</keyword>
<dbReference type="InterPro" id="IPR050071">
    <property type="entry name" value="Dehydroquinate_synthase"/>
</dbReference>
<comment type="subcellular location">
    <subcellularLocation>
        <location evidence="4 18">Cytoplasm</location>
    </subcellularLocation>
</comment>
<name>A0ABV9QN52_9GAMM</name>
<dbReference type="SUPFAM" id="SSF56796">
    <property type="entry name" value="Dehydroquinate synthase-like"/>
    <property type="match status" value="1"/>
</dbReference>
<feature type="binding site" evidence="18">
    <location>
        <position position="264"/>
    </location>
    <ligand>
        <name>Zn(2+)</name>
        <dbReference type="ChEBI" id="CHEBI:29105"/>
    </ligand>
</feature>
<feature type="binding site" evidence="18">
    <location>
        <begin position="71"/>
        <end position="76"/>
    </location>
    <ligand>
        <name>NAD(+)</name>
        <dbReference type="ChEBI" id="CHEBI:57540"/>
    </ligand>
</feature>
<dbReference type="CDD" id="cd08195">
    <property type="entry name" value="DHQS"/>
    <property type="match status" value="1"/>
</dbReference>
<evidence type="ECO:0000256" key="2">
    <source>
        <dbReference type="ARBA" id="ARBA00001911"/>
    </source>
</evidence>
<evidence type="ECO:0000313" key="22">
    <source>
        <dbReference type="Proteomes" id="UP001595886"/>
    </source>
</evidence>
<keyword evidence="11 18" id="KW-0479">Metal-binding</keyword>
<reference evidence="22" key="1">
    <citation type="journal article" date="2019" name="Int. J. Syst. Evol. Microbiol.">
        <title>The Global Catalogue of Microorganisms (GCM) 10K type strain sequencing project: providing services to taxonomists for standard genome sequencing and annotation.</title>
        <authorList>
            <consortium name="The Broad Institute Genomics Platform"/>
            <consortium name="The Broad Institute Genome Sequencing Center for Infectious Disease"/>
            <person name="Wu L."/>
            <person name="Ma J."/>
        </authorList>
    </citation>
    <scope>NUCLEOTIDE SEQUENCE [LARGE SCALE GENOMIC DNA]</scope>
    <source>
        <strain evidence="22">CCUG 30340</strain>
    </source>
</reference>
<evidence type="ECO:0000256" key="6">
    <source>
        <dbReference type="ARBA" id="ARBA00005412"/>
    </source>
</evidence>
<feature type="domain" description="3-dehydroquinate synthase N-terminal" evidence="19">
    <location>
        <begin position="67"/>
        <end position="179"/>
    </location>
</feature>
<evidence type="ECO:0000256" key="11">
    <source>
        <dbReference type="ARBA" id="ARBA00022723"/>
    </source>
</evidence>
<dbReference type="InterPro" id="IPR030960">
    <property type="entry name" value="DHQS/DOIS_N"/>
</dbReference>
<keyword evidence="16 18" id="KW-0456">Lyase</keyword>
<feature type="binding site" evidence="18">
    <location>
        <position position="184"/>
    </location>
    <ligand>
        <name>Zn(2+)</name>
        <dbReference type="ChEBI" id="CHEBI:29105"/>
    </ligand>
</feature>
<dbReference type="Gene3D" id="1.20.1090.10">
    <property type="entry name" value="Dehydroquinate synthase-like - alpha domain"/>
    <property type="match status" value="1"/>
</dbReference>
<dbReference type="PANTHER" id="PTHR43622">
    <property type="entry name" value="3-DEHYDROQUINATE SYNTHASE"/>
    <property type="match status" value="1"/>
</dbReference>
<comment type="cofactor">
    <cofactor evidence="2 18">
        <name>NAD(+)</name>
        <dbReference type="ChEBI" id="CHEBI:57540"/>
    </cofactor>
</comment>
<dbReference type="HAMAP" id="MF_00110">
    <property type="entry name" value="DHQ_synthase"/>
    <property type="match status" value="1"/>
</dbReference>
<keyword evidence="10 18" id="KW-0028">Amino-acid biosynthesis</keyword>
<evidence type="ECO:0000256" key="1">
    <source>
        <dbReference type="ARBA" id="ARBA00001393"/>
    </source>
</evidence>
<evidence type="ECO:0000256" key="16">
    <source>
        <dbReference type="ARBA" id="ARBA00023239"/>
    </source>
</evidence>
<evidence type="ECO:0000256" key="13">
    <source>
        <dbReference type="ARBA" id="ARBA00022833"/>
    </source>
</evidence>
<dbReference type="PIRSF" id="PIRSF001455">
    <property type="entry name" value="DHQ_synth"/>
    <property type="match status" value="1"/>
</dbReference>
<keyword evidence="22" id="KW-1185">Reference proteome</keyword>
<comment type="caution">
    <text evidence="21">The sequence shown here is derived from an EMBL/GenBank/DDBJ whole genome shotgun (WGS) entry which is preliminary data.</text>
</comment>
<evidence type="ECO:0000256" key="8">
    <source>
        <dbReference type="ARBA" id="ARBA00017684"/>
    </source>
</evidence>
<dbReference type="Pfam" id="PF24621">
    <property type="entry name" value="DHQS_C"/>
    <property type="match status" value="1"/>
</dbReference>
<evidence type="ECO:0000313" key="21">
    <source>
        <dbReference type="EMBL" id="MFC4818733.1"/>
    </source>
</evidence>
<keyword evidence="9 18" id="KW-0963">Cytoplasm</keyword>
<evidence type="ECO:0000256" key="9">
    <source>
        <dbReference type="ARBA" id="ARBA00022490"/>
    </source>
</evidence>
<evidence type="ECO:0000256" key="12">
    <source>
        <dbReference type="ARBA" id="ARBA00022741"/>
    </source>
</evidence>
<evidence type="ECO:0000259" key="20">
    <source>
        <dbReference type="Pfam" id="PF24621"/>
    </source>
</evidence>
<sequence>MNATTVEVALGARTYPIWIGAGLLGDPARWRTAIGGRHVLVVTNETIAPLYLQRVQAGLDGFTHSALVLPDGEAHKTLASGGVVFDALARLGASRDATLLALGGGVIGDLAGFAAACWMRGIDFVQMPTTLLAMVDSSVGGKTGVNLPAGKNLVGAFHQPRAVVADTATLATLPPREYRAGLAEVVKYGAIGDAAFFGWLEAHAGALNARDEAALVEAIATSCRHKAGVVARDEHEHGERALLNFGHTFGHALETATGYGHLLHGEAVAIGMVLAAQLSADLGLAPREDAARLERLLVALGLPVAPPPNDPERLLALMRLDKKNLSGRLRLILWRGIGRAGIVPDVDEDAIRRSLAAG</sequence>
<evidence type="ECO:0000256" key="4">
    <source>
        <dbReference type="ARBA" id="ARBA00004496"/>
    </source>
</evidence>
<organism evidence="21 22">
    <name type="scientific">Dokdonella ginsengisoli</name>
    <dbReference type="NCBI Taxonomy" id="363846"/>
    <lineage>
        <taxon>Bacteria</taxon>
        <taxon>Pseudomonadati</taxon>
        <taxon>Pseudomonadota</taxon>
        <taxon>Gammaproteobacteria</taxon>
        <taxon>Lysobacterales</taxon>
        <taxon>Rhodanobacteraceae</taxon>
        <taxon>Dokdonella</taxon>
    </lineage>
</organism>
<keyword evidence="17 18" id="KW-0170">Cobalt</keyword>
<dbReference type="NCBIfam" id="TIGR01357">
    <property type="entry name" value="aroB"/>
    <property type="match status" value="1"/>
</dbReference>
<feature type="binding site" evidence="18">
    <location>
        <position position="151"/>
    </location>
    <ligand>
        <name>NAD(+)</name>
        <dbReference type="ChEBI" id="CHEBI:57540"/>
    </ligand>
</feature>
<feature type="binding site" evidence="18">
    <location>
        <position position="142"/>
    </location>
    <ligand>
        <name>NAD(+)</name>
        <dbReference type="ChEBI" id="CHEBI:57540"/>
    </ligand>
</feature>
<evidence type="ECO:0000256" key="18">
    <source>
        <dbReference type="HAMAP-Rule" id="MF_00110"/>
    </source>
</evidence>
<dbReference type="RefSeq" id="WP_380018462.1">
    <property type="nucleotide sequence ID" value="NZ_JBHSHD010000001.1"/>
</dbReference>
<evidence type="ECO:0000256" key="14">
    <source>
        <dbReference type="ARBA" id="ARBA00023027"/>
    </source>
</evidence>
<feature type="binding site" evidence="18">
    <location>
        <begin position="129"/>
        <end position="130"/>
    </location>
    <ligand>
        <name>NAD(+)</name>
        <dbReference type="ChEBI" id="CHEBI:57540"/>
    </ligand>
</feature>
<dbReference type="EMBL" id="JBHSHD010000001">
    <property type="protein sequence ID" value="MFC4818733.1"/>
    <property type="molecule type" value="Genomic_DNA"/>
</dbReference>
<dbReference type="Proteomes" id="UP001595886">
    <property type="component" value="Unassembled WGS sequence"/>
</dbReference>
<comment type="pathway">
    <text evidence="5 18">Metabolic intermediate biosynthesis; chorismate biosynthesis; chorismate from D-erythrose 4-phosphate and phosphoenolpyruvate: step 2/7.</text>
</comment>
<comment type="function">
    <text evidence="3 18">Catalyzes the conversion of 3-deoxy-D-arabino-heptulosonate 7-phosphate (DAHP) to dehydroquinate (DHQ).</text>
</comment>
<feature type="domain" description="3-dehydroquinate synthase C-terminal" evidence="20">
    <location>
        <begin position="181"/>
        <end position="324"/>
    </location>
</feature>
<evidence type="ECO:0000256" key="17">
    <source>
        <dbReference type="ARBA" id="ARBA00023285"/>
    </source>
</evidence>
<dbReference type="Gene3D" id="3.40.50.1970">
    <property type="match status" value="1"/>
</dbReference>
<evidence type="ECO:0000256" key="7">
    <source>
        <dbReference type="ARBA" id="ARBA00013031"/>
    </source>
</evidence>
<keyword evidence="12 18" id="KW-0547">Nucleotide-binding</keyword>
<protein>
    <recommendedName>
        <fullName evidence="8 18">3-dehydroquinate synthase</fullName>
        <shortName evidence="18">DHQS</shortName>
        <ecNumber evidence="7 18">4.2.3.4</ecNumber>
    </recommendedName>
</protein>
<dbReference type="PANTHER" id="PTHR43622:SF7">
    <property type="entry name" value="3-DEHYDROQUINATE SYNTHASE, CHLOROPLASTIC"/>
    <property type="match status" value="1"/>
</dbReference>